<comment type="caution">
    <text evidence="7">Lacks conserved residue(s) required for the propagation of feature annotation.</text>
</comment>
<feature type="binding site" evidence="7">
    <location>
        <position position="328"/>
    </location>
    <ligand>
        <name>3-phosphoshikimate</name>
        <dbReference type="ChEBI" id="CHEBI:145989"/>
    </ligand>
</feature>
<feature type="binding site" evidence="7">
    <location>
        <position position="125"/>
    </location>
    <ligand>
        <name>phosphoenolpyruvate</name>
        <dbReference type="ChEBI" id="CHEBI:58702"/>
    </ligand>
</feature>
<name>A0A969WAU6_9GAMM</name>
<comment type="pathway">
    <text evidence="1 7">Metabolic intermediate biosynthesis; chorismate biosynthesis; chorismate from D-erythrose 4-phosphate and phosphoenolpyruvate: step 6/7.</text>
</comment>
<dbReference type="PIRSF" id="PIRSF000505">
    <property type="entry name" value="EPSPS"/>
    <property type="match status" value="1"/>
</dbReference>
<dbReference type="AlphaFoldDB" id="A0A969WAU6"/>
<sequence length="441" mass="46767">MNAMPPFLDLAPIRAARGELRLPGSKSVSIRALMLAALADGETRLSGLLDSDDTRVMREALKSCGVPLSGDGDGGWRVQGALQFPRREAEIFVGNSGLSIRTLVAVLAFMGGHYRLSGVPRMHQRPIGDLVDALRPLGARIRYLQQDGFPPLAIEPAQGRADAPVRVRGDASSQFLTGILQSAPLLARERDLVIEVDGELISKPYIDLSVALMQRFGVTVQREVGASGAPRFTVPAGARYRAPGAFAVEGDASSASYFLALGALAGGPVRVLGMGRNSLQGDVRFAEVMAAMGAEVEQGDDWTQVRSPGLAQGFRPKAVDADFNHIPDAAMTVAVAALFADGPSVLRNIGSWRVKETDRIAAMATELGKLGATVEAGPDYLRIEPPAVLRSAAIDTYDDHRMAMCFSLAACGGVPVRINEPGCVAKTFPDYFAQLAALTSD</sequence>
<dbReference type="InterPro" id="IPR036968">
    <property type="entry name" value="Enolpyruvate_Tfrase_sf"/>
</dbReference>
<dbReference type="PROSITE" id="PS00885">
    <property type="entry name" value="EPSP_SYNTHASE_2"/>
    <property type="match status" value="1"/>
</dbReference>
<comment type="subunit">
    <text evidence="7">Monomer.</text>
</comment>
<accession>A0A969WAU6</accession>
<dbReference type="GO" id="GO:0005737">
    <property type="term" value="C:cytoplasm"/>
    <property type="evidence" value="ECO:0007669"/>
    <property type="project" value="UniProtKB-SubCell"/>
</dbReference>
<comment type="function">
    <text evidence="7">Catalyzes the transfer of the enolpyruvyl moiety of phosphoenolpyruvate (PEP) to the 5-hydroxyl of shikimate-3-phosphate (S3P) to produce enolpyruvyl shikimate-3-phosphate and inorganic phosphate.</text>
</comment>
<feature type="binding site" evidence="7">
    <location>
        <position position="26"/>
    </location>
    <ligand>
        <name>phosphoenolpyruvate</name>
        <dbReference type="ChEBI" id="CHEBI:58702"/>
    </ligand>
</feature>
<comment type="caution">
    <text evidence="9">The sequence shown here is derived from an EMBL/GenBank/DDBJ whole genome shotgun (WGS) entry which is preliminary data.</text>
</comment>
<evidence type="ECO:0000256" key="2">
    <source>
        <dbReference type="ARBA" id="ARBA00009948"/>
    </source>
</evidence>
<feature type="binding site" evidence="7">
    <location>
        <position position="26"/>
    </location>
    <ligand>
        <name>3-phosphoshikimate</name>
        <dbReference type="ChEBI" id="CHEBI:145989"/>
    </ligand>
</feature>
<reference evidence="9" key="1">
    <citation type="submission" date="2020-03" db="EMBL/GenBank/DDBJ databases">
        <title>Solimonas marina sp. nov., isolated from deep seawater of the Pacific Ocean.</title>
        <authorList>
            <person name="Liu X."/>
            <person name="Lai Q."/>
            <person name="Sun F."/>
            <person name="Gai Y."/>
            <person name="Li G."/>
            <person name="Shao Z."/>
        </authorList>
    </citation>
    <scope>NUCLEOTIDE SEQUENCE</scope>
    <source>
        <strain evidence="9">C16B3</strain>
    </source>
</reference>
<comment type="subcellular location">
    <subcellularLocation>
        <location evidence="7">Cytoplasm</location>
    </subcellularLocation>
</comment>
<evidence type="ECO:0000256" key="1">
    <source>
        <dbReference type="ARBA" id="ARBA00004811"/>
    </source>
</evidence>
<keyword evidence="5 7" id="KW-0057">Aromatic amino acid biosynthesis</keyword>
<dbReference type="Proteomes" id="UP000653472">
    <property type="component" value="Unassembled WGS sequence"/>
</dbReference>
<evidence type="ECO:0000259" key="8">
    <source>
        <dbReference type="Pfam" id="PF00275"/>
    </source>
</evidence>
<feature type="binding site" evidence="7">
    <location>
        <position position="97"/>
    </location>
    <ligand>
        <name>phosphoenolpyruvate</name>
        <dbReference type="ChEBI" id="CHEBI:58702"/>
    </ligand>
</feature>
<feature type="binding site" evidence="7">
    <location>
        <position position="31"/>
    </location>
    <ligand>
        <name>3-phosphoshikimate</name>
        <dbReference type="ChEBI" id="CHEBI:145989"/>
    </ligand>
</feature>
<feature type="active site" description="Proton acceptor" evidence="7">
    <location>
        <position position="328"/>
    </location>
</feature>
<dbReference type="InterPro" id="IPR006264">
    <property type="entry name" value="EPSP_synthase"/>
</dbReference>
<evidence type="ECO:0000313" key="10">
    <source>
        <dbReference type="Proteomes" id="UP000653472"/>
    </source>
</evidence>
<evidence type="ECO:0000256" key="4">
    <source>
        <dbReference type="ARBA" id="ARBA00022679"/>
    </source>
</evidence>
<feature type="binding site" evidence="7">
    <location>
        <position position="174"/>
    </location>
    <ligand>
        <name>3-phosphoshikimate</name>
        <dbReference type="ChEBI" id="CHEBI:145989"/>
    </ligand>
</feature>
<keyword evidence="3 7" id="KW-0028">Amino-acid biosynthesis</keyword>
<feature type="binding site" evidence="7">
    <location>
        <position position="202"/>
    </location>
    <ligand>
        <name>3-phosphoshikimate</name>
        <dbReference type="ChEBI" id="CHEBI:145989"/>
    </ligand>
</feature>
<dbReference type="EC" id="2.5.1.19" evidence="7"/>
<dbReference type="InterPro" id="IPR023193">
    <property type="entry name" value="EPSP_synthase_CS"/>
</dbReference>
<dbReference type="CDD" id="cd01556">
    <property type="entry name" value="EPSP_synthase"/>
    <property type="match status" value="1"/>
</dbReference>
<dbReference type="HAMAP" id="MF_00210">
    <property type="entry name" value="EPSP_synth"/>
    <property type="match status" value="1"/>
</dbReference>
<keyword evidence="10" id="KW-1185">Reference proteome</keyword>
<evidence type="ECO:0000256" key="6">
    <source>
        <dbReference type="ARBA" id="ARBA00044633"/>
    </source>
</evidence>
<feature type="binding site" evidence="7">
    <location>
        <position position="355"/>
    </location>
    <ligand>
        <name>3-phosphoshikimate</name>
        <dbReference type="ChEBI" id="CHEBI:145989"/>
    </ligand>
</feature>
<dbReference type="GO" id="GO:0009423">
    <property type="term" value="P:chorismate biosynthetic process"/>
    <property type="evidence" value="ECO:0007669"/>
    <property type="project" value="UniProtKB-UniRule"/>
</dbReference>
<feature type="binding site" evidence="7">
    <location>
        <position position="401"/>
    </location>
    <ligand>
        <name>phosphoenolpyruvate</name>
        <dbReference type="ChEBI" id="CHEBI:58702"/>
    </ligand>
</feature>
<dbReference type="NCBIfam" id="TIGR01356">
    <property type="entry name" value="aroA"/>
    <property type="match status" value="1"/>
</dbReference>
<feature type="binding site" evidence="7">
    <location>
        <position position="174"/>
    </location>
    <ligand>
        <name>phosphoenolpyruvate</name>
        <dbReference type="ChEBI" id="CHEBI:58702"/>
    </ligand>
</feature>
<feature type="binding site" evidence="7">
    <location>
        <position position="27"/>
    </location>
    <ligand>
        <name>3-phosphoshikimate</name>
        <dbReference type="ChEBI" id="CHEBI:145989"/>
    </ligand>
</feature>
<organism evidence="9 10">
    <name type="scientific">Solimonas marina</name>
    <dbReference type="NCBI Taxonomy" id="2714601"/>
    <lineage>
        <taxon>Bacteria</taxon>
        <taxon>Pseudomonadati</taxon>
        <taxon>Pseudomonadota</taxon>
        <taxon>Gammaproteobacteria</taxon>
        <taxon>Nevskiales</taxon>
        <taxon>Nevskiaceae</taxon>
        <taxon>Solimonas</taxon>
    </lineage>
</organism>
<dbReference type="EMBL" id="JAAVXB010000004">
    <property type="protein sequence ID" value="NKF22690.1"/>
    <property type="molecule type" value="Genomic_DNA"/>
</dbReference>
<evidence type="ECO:0000256" key="3">
    <source>
        <dbReference type="ARBA" id="ARBA00022605"/>
    </source>
</evidence>
<dbReference type="GO" id="GO:0009073">
    <property type="term" value="P:aromatic amino acid family biosynthetic process"/>
    <property type="evidence" value="ECO:0007669"/>
    <property type="project" value="UniProtKB-KW"/>
</dbReference>
<feature type="binding site" evidence="7">
    <location>
        <position position="172"/>
    </location>
    <ligand>
        <name>3-phosphoshikimate</name>
        <dbReference type="ChEBI" id="CHEBI:145989"/>
    </ligand>
</feature>
<dbReference type="Pfam" id="PF00275">
    <property type="entry name" value="EPSP_synthase"/>
    <property type="match status" value="1"/>
</dbReference>
<dbReference type="InterPro" id="IPR001986">
    <property type="entry name" value="Enolpyruvate_Tfrase_dom"/>
</dbReference>
<dbReference type="PANTHER" id="PTHR21090:SF5">
    <property type="entry name" value="PENTAFUNCTIONAL AROM POLYPEPTIDE"/>
    <property type="match status" value="1"/>
</dbReference>
<evidence type="ECO:0000256" key="5">
    <source>
        <dbReference type="ARBA" id="ARBA00023141"/>
    </source>
</evidence>
<dbReference type="SUPFAM" id="SSF55205">
    <property type="entry name" value="EPT/RTPC-like"/>
    <property type="match status" value="1"/>
</dbReference>
<dbReference type="RefSeq" id="WP_168147928.1">
    <property type="nucleotide sequence ID" value="NZ_JAAVXB010000004.1"/>
</dbReference>
<protein>
    <recommendedName>
        <fullName evidence="7">3-phosphoshikimate 1-carboxyvinyltransferase</fullName>
        <ecNumber evidence="7">2.5.1.19</ecNumber>
    </recommendedName>
    <alternativeName>
        <fullName evidence="7">5-enolpyruvylshikimate-3-phosphate synthase</fullName>
        <shortName evidence="7">EPSP synthase</shortName>
        <shortName evidence="7">EPSPS</shortName>
    </alternativeName>
</protein>
<comment type="similarity">
    <text evidence="2 7">Belongs to the EPSP synthase family.</text>
</comment>
<evidence type="ECO:0000256" key="7">
    <source>
        <dbReference type="HAMAP-Rule" id="MF_00210"/>
    </source>
</evidence>
<feature type="binding site" evidence="7">
    <location>
        <position position="359"/>
    </location>
    <ligand>
        <name>phosphoenolpyruvate</name>
        <dbReference type="ChEBI" id="CHEBI:58702"/>
    </ligand>
</feature>
<dbReference type="Gene3D" id="3.65.10.10">
    <property type="entry name" value="Enolpyruvate transferase domain"/>
    <property type="match status" value="2"/>
</dbReference>
<proteinExistence type="inferred from homology"/>
<evidence type="ECO:0000313" key="9">
    <source>
        <dbReference type="EMBL" id="NKF22690.1"/>
    </source>
</evidence>
<feature type="binding site" evidence="7">
    <location>
        <position position="173"/>
    </location>
    <ligand>
        <name>3-phosphoshikimate</name>
        <dbReference type="ChEBI" id="CHEBI:145989"/>
    </ligand>
</feature>
<dbReference type="GO" id="GO:0003866">
    <property type="term" value="F:3-phosphoshikimate 1-carboxyvinyltransferase activity"/>
    <property type="evidence" value="ECO:0007669"/>
    <property type="project" value="UniProtKB-UniRule"/>
</dbReference>
<dbReference type="GO" id="GO:0008652">
    <property type="term" value="P:amino acid biosynthetic process"/>
    <property type="evidence" value="ECO:0007669"/>
    <property type="project" value="UniProtKB-KW"/>
</dbReference>
<dbReference type="InterPro" id="IPR013792">
    <property type="entry name" value="RNA3'P_cycl/enolpyr_Trfase_a/b"/>
</dbReference>
<keyword evidence="7" id="KW-0963">Cytoplasm</keyword>
<dbReference type="PANTHER" id="PTHR21090">
    <property type="entry name" value="AROM/DEHYDROQUINATE SYNTHASE"/>
    <property type="match status" value="1"/>
</dbReference>
<comment type="catalytic activity">
    <reaction evidence="6">
        <text>3-phosphoshikimate + phosphoenolpyruvate = 5-O-(1-carboxyvinyl)-3-phosphoshikimate + phosphate</text>
        <dbReference type="Rhea" id="RHEA:21256"/>
        <dbReference type="ChEBI" id="CHEBI:43474"/>
        <dbReference type="ChEBI" id="CHEBI:57701"/>
        <dbReference type="ChEBI" id="CHEBI:58702"/>
        <dbReference type="ChEBI" id="CHEBI:145989"/>
        <dbReference type="EC" id="2.5.1.19"/>
    </reaction>
    <physiologicalReaction direction="left-to-right" evidence="6">
        <dbReference type="Rhea" id="RHEA:21257"/>
    </physiologicalReaction>
</comment>
<gene>
    <name evidence="7 9" type="primary">aroA</name>
    <name evidence="9" type="ORF">G7Y82_10200</name>
</gene>
<keyword evidence="4 7" id="KW-0808">Transferase</keyword>
<feature type="binding site" evidence="7">
    <location>
        <position position="426"/>
    </location>
    <ligand>
        <name>phosphoenolpyruvate</name>
        <dbReference type="ChEBI" id="CHEBI:58702"/>
    </ligand>
</feature>
<feature type="domain" description="Enolpyruvate transferase" evidence="8">
    <location>
        <begin position="13"/>
        <end position="435"/>
    </location>
</feature>